<keyword evidence="3" id="KW-0963">Cytoplasm</keyword>
<evidence type="ECO:0000313" key="5">
    <source>
        <dbReference type="EMBL" id="QDT17045.1"/>
    </source>
</evidence>
<dbReference type="PANTHER" id="PTHR20982">
    <property type="entry name" value="RIBOSOME RECYCLING FACTOR"/>
    <property type="match status" value="1"/>
</dbReference>
<dbReference type="Gene3D" id="1.10.132.20">
    <property type="entry name" value="Ribosome-recycling factor"/>
    <property type="match status" value="1"/>
</dbReference>
<keyword evidence="6" id="KW-1185">Reference proteome</keyword>
<comment type="subcellular location">
    <subcellularLocation>
        <location evidence="3">Cytoplasm</location>
    </subcellularLocation>
</comment>
<gene>
    <name evidence="3 5" type="primary">frr</name>
    <name evidence="5" type="ORF">CA12_31560</name>
</gene>
<evidence type="ECO:0000313" key="6">
    <source>
        <dbReference type="Proteomes" id="UP000318741"/>
    </source>
</evidence>
<sequence length="184" mass="20240">MDPDEILLDAEERMGKAADVYQHQLTGIRTGRASAGLVESVRVDLYGSPTPLKQCATISTPEPQQIAIRPYDASQINAVVKAIQASDLGLAPNSDGRMVRLNVPPLSTERRKQLVSRVNSLAEEAKVSIRNVRRDANKSADGLEKEIGEDEVKRVKDEVQELTKKFEGKVADAAKTKEEEVMED</sequence>
<evidence type="ECO:0000256" key="2">
    <source>
        <dbReference type="ARBA" id="ARBA00022917"/>
    </source>
</evidence>
<dbReference type="InterPro" id="IPR002661">
    <property type="entry name" value="Ribosome_recyc_fac"/>
</dbReference>
<name>A0A517PCE4_9PLAN</name>
<dbReference type="Pfam" id="PF01765">
    <property type="entry name" value="RRF"/>
    <property type="match status" value="1"/>
</dbReference>
<dbReference type="KEGG" id="acaf:CA12_31560"/>
<dbReference type="AlphaFoldDB" id="A0A517PCE4"/>
<dbReference type="Proteomes" id="UP000318741">
    <property type="component" value="Chromosome"/>
</dbReference>
<dbReference type="FunFam" id="3.30.1360.40:FF:000001">
    <property type="entry name" value="Ribosome-recycling factor"/>
    <property type="match status" value="1"/>
</dbReference>
<dbReference type="Gene3D" id="3.30.1360.40">
    <property type="match status" value="1"/>
</dbReference>
<dbReference type="RefSeq" id="WP_145359954.1">
    <property type="nucleotide sequence ID" value="NZ_CP036265.1"/>
</dbReference>
<dbReference type="InterPro" id="IPR023584">
    <property type="entry name" value="Ribosome_recyc_fac_dom"/>
</dbReference>
<evidence type="ECO:0000256" key="3">
    <source>
        <dbReference type="HAMAP-Rule" id="MF_00040"/>
    </source>
</evidence>
<evidence type="ECO:0000259" key="4">
    <source>
        <dbReference type="Pfam" id="PF01765"/>
    </source>
</evidence>
<accession>A0A517PCE4</accession>
<comment type="similarity">
    <text evidence="1 3">Belongs to the RRF family.</text>
</comment>
<dbReference type="OrthoDB" id="9804006at2"/>
<dbReference type="HAMAP" id="MF_00040">
    <property type="entry name" value="RRF"/>
    <property type="match status" value="1"/>
</dbReference>
<evidence type="ECO:0000256" key="1">
    <source>
        <dbReference type="ARBA" id="ARBA00005912"/>
    </source>
</evidence>
<organism evidence="5 6">
    <name type="scientific">Alienimonas californiensis</name>
    <dbReference type="NCBI Taxonomy" id="2527989"/>
    <lineage>
        <taxon>Bacteria</taxon>
        <taxon>Pseudomonadati</taxon>
        <taxon>Planctomycetota</taxon>
        <taxon>Planctomycetia</taxon>
        <taxon>Planctomycetales</taxon>
        <taxon>Planctomycetaceae</taxon>
        <taxon>Alienimonas</taxon>
    </lineage>
</organism>
<keyword evidence="2 3" id="KW-0648">Protein biosynthesis</keyword>
<reference evidence="5 6" key="1">
    <citation type="submission" date="2019-02" db="EMBL/GenBank/DDBJ databases">
        <title>Deep-cultivation of Planctomycetes and their phenomic and genomic characterization uncovers novel biology.</title>
        <authorList>
            <person name="Wiegand S."/>
            <person name="Jogler M."/>
            <person name="Boedeker C."/>
            <person name="Pinto D."/>
            <person name="Vollmers J."/>
            <person name="Rivas-Marin E."/>
            <person name="Kohn T."/>
            <person name="Peeters S.H."/>
            <person name="Heuer A."/>
            <person name="Rast P."/>
            <person name="Oberbeckmann S."/>
            <person name="Bunk B."/>
            <person name="Jeske O."/>
            <person name="Meyerdierks A."/>
            <person name="Storesund J.E."/>
            <person name="Kallscheuer N."/>
            <person name="Luecker S."/>
            <person name="Lage O.M."/>
            <person name="Pohl T."/>
            <person name="Merkel B.J."/>
            <person name="Hornburger P."/>
            <person name="Mueller R.-W."/>
            <person name="Bruemmer F."/>
            <person name="Labrenz M."/>
            <person name="Spormann A.M."/>
            <person name="Op den Camp H."/>
            <person name="Overmann J."/>
            <person name="Amann R."/>
            <person name="Jetten M.S.M."/>
            <person name="Mascher T."/>
            <person name="Medema M.H."/>
            <person name="Devos D.P."/>
            <person name="Kaster A.-K."/>
            <person name="Ovreas L."/>
            <person name="Rohde M."/>
            <person name="Galperin M.Y."/>
            <person name="Jogler C."/>
        </authorList>
    </citation>
    <scope>NUCLEOTIDE SEQUENCE [LARGE SCALE GENOMIC DNA]</scope>
    <source>
        <strain evidence="5 6">CA12</strain>
    </source>
</reference>
<dbReference type="PANTHER" id="PTHR20982:SF3">
    <property type="entry name" value="MITOCHONDRIAL RIBOSOME RECYCLING FACTOR PSEUDO 1"/>
    <property type="match status" value="1"/>
</dbReference>
<dbReference type="GO" id="GO:0006415">
    <property type="term" value="P:translational termination"/>
    <property type="evidence" value="ECO:0007669"/>
    <property type="project" value="UniProtKB-UniRule"/>
</dbReference>
<proteinExistence type="inferred from homology"/>
<dbReference type="GO" id="GO:0005737">
    <property type="term" value="C:cytoplasm"/>
    <property type="evidence" value="ECO:0007669"/>
    <property type="project" value="UniProtKB-SubCell"/>
</dbReference>
<dbReference type="InterPro" id="IPR036191">
    <property type="entry name" value="RRF_sf"/>
</dbReference>
<dbReference type="SUPFAM" id="SSF55194">
    <property type="entry name" value="Ribosome recycling factor, RRF"/>
    <property type="match status" value="1"/>
</dbReference>
<protein>
    <recommendedName>
        <fullName evidence="3">Ribosome-recycling factor</fullName>
        <shortName evidence="3">RRF</shortName>
    </recommendedName>
    <alternativeName>
        <fullName evidence="3">Ribosome-releasing factor</fullName>
    </alternativeName>
</protein>
<dbReference type="NCBIfam" id="TIGR00496">
    <property type="entry name" value="frr"/>
    <property type="match status" value="1"/>
</dbReference>
<comment type="function">
    <text evidence="3">Responsible for the release of ribosomes from messenger RNA at the termination of protein biosynthesis. May increase the efficiency of translation by recycling ribosomes from one round of translation to another.</text>
</comment>
<dbReference type="CDD" id="cd00520">
    <property type="entry name" value="RRF"/>
    <property type="match status" value="1"/>
</dbReference>
<dbReference type="EMBL" id="CP036265">
    <property type="protein sequence ID" value="QDT17045.1"/>
    <property type="molecule type" value="Genomic_DNA"/>
</dbReference>
<feature type="domain" description="Ribosome recycling factor" evidence="4">
    <location>
        <begin position="22"/>
        <end position="182"/>
    </location>
</feature>
<dbReference type="GO" id="GO:0043023">
    <property type="term" value="F:ribosomal large subunit binding"/>
    <property type="evidence" value="ECO:0007669"/>
    <property type="project" value="TreeGrafter"/>
</dbReference>